<reference evidence="2 3" key="1">
    <citation type="submission" date="2023-08" db="EMBL/GenBank/DDBJ databases">
        <authorList>
            <person name="Palmer J.M."/>
        </authorList>
    </citation>
    <scope>NUCLEOTIDE SEQUENCE [LARGE SCALE GENOMIC DNA]</scope>
    <source>
        <strain evidence="2 3">TWF481</strain>
    </source>
</reference>
<dbReference type="Proteomes" id="UP001370758">
    <property type="component" value="Unassembled WGS sequence"/>
</dbReference>
<evidence type="ECO:0000313" key="2">
    <source>
        <dbReference type="EMBL" id="KAK6504701.1"/>
    </source>
</evidence>
<feature type="transmembrane region" description="Helical" evidence="1">
    <location>
        <begin position="82"/>
        <end position="105"/>
    </location>
</feature>
<keyword evidence="3" id="KW-1185">Reference proteome</keyword>
<feature type="transmembrane region" description="Helical" evidence="1">
    <location>
        <begin position="155"/>
        <end position="184"/>
    </location>
</feature>
<keyword evidence="1" id="KW-0472">Membrane</keyword>
<proteinExistence type="predicted"/>
<keyword evidence="1" id="KW-0812">Transmembrane</keyword>
<feature type="transmembrane region" description="Helical" evidence="1">
    <location>
        <begin position="204"/>
        <end position="229"/>
    </location>
</feature>
<accession>A0AAV9WB28</accession>
<gene>
    <name evidence="2" type="ORF">TWF481_006640</name>
</gene>
<protein>
    <submittedName>
        <fullName evidence="2">Uncharacterized protein</fullName>
    </submittedName>
</protein>
<evidence type="ECO:0000256" key="1">
    <source>
        <dbReference type="SAM" id="Phobius"/>
    </source>
</evidence>
<evidence type="ECO:0000313" key="3">
    <source>
        <dbReference type="Proteomes" id="UP001370758"/>
    </source>
</evidence>
<feature type="transmembrane region" description="Helical" evidence="1">
    <location>
        <begin position="111"/>
        <end position="134"/>
    </location>
</feature>
<keyword evidence="1" id="KW-1133">Transmembrane helix</keyword>
<dbReference type="AlphaFoldDB" id="A0AAV9WB28"/>
<name>A0AAV9WB28_9PEZI</name>
<comment type="caution">
    <text evidence="2">The sequence shown here is derived from an EMBL/GenBank/DDBJ whole genome shotgun (WGS) entry which is preliminary data.</text>
</comment>
<sequence length="256" mass="25999">MAAQKGQYVVYAFPGVNELVFARVTKERRNLIEIELRSENRITLTVDNDPDRIQVLPNSVTPIAEEALNCDEIEEILKKMEIALDVGATVTAAAAPGLFGGAAIMSGLATIGGTAVGGIIVVAGTPAALAGNALRAAMKQCENNADTRRAVNISMVAGGVAGGVAAVGSVAASGSVFGLSAAGITSGLAGLGGGSLAAGGMGMVGGLMACSAIVTVPVLGIGLLTWGLVGESNERQLQRRYNSFCQRWHDQGYQGP</sequence>
<dbReference type="EMBL" id="JAVHJL010000004">
    <property type="protein sequence ID" value="KAK6504701.1"/>
    <property type="molecule type" value="Genomic_DNA"/>
</dbReference>
<organism evidence="2 3">
    <name type="scientific">Arthrobotrys musiformis</name>
    <dbReference type="NCBI Taxonomy" id="47236"/>
    <lineage>
        <taxon>Eukaryota</taxon>
        <taxon>Fungi</taxon>
        <taxon>Dikarya</taxon>
        <taxon>Ascomycota</taxon>
        <taxon>Pezizomycotina</taxon>
        <taxon>Orbiliomycetes</taxon>
        <taxon>Orbiliales</taxon>
        <taxon>Orbiliaceae</taxon>
        <taxon>Arthrobotrys</taxon>
    </lineage>
</organism>